<dbReference type="GO" id="GO:0045454">
    <property type="term" value="P:cell redox homeostasis"/>
    <property type="evidence" value="ECO:0007669"/>
    <property type="project" value="TreeGrafter"/>
</dbReference>
<reference evidence="3" key="1">
    <citation type="submission" date="2024-05" db="EMBL/GenBank/DDBJ databases">
        <title>Genome sequencing of novel strain.</title>
        <authorList>
            <person name="Ganbat D."/>
            <person name="Ganbat S."/>
            <person name="Lee S.-J."/>
        </authorList>
    </citation>
    <scope>NUCLEOTIDE SEQUENCE</scope>
    <source>
        <strain evidence="3">SMD15-11</strain>
    </source>
</reference>
<dbReference type="PANTHER" id="PTHR34386">
    <property type="entry name" value="GLUTAREDOXIN"/>
    <property type="match status" value="1"/>
</dbReference>
<dbReference type="Pfam" id="PF00462">
    <property type="entry name" value="Glutaredoxin"/>
    <property type="match status" value="1"/>
</dbReference>
<evidence type="ECO:0000259" key="2">
    <source>
        <dbReference type="Pfam" id="PF00462"/>
    </source>
</evidence>
<dbReference type="InterPro" id="IPR002109">
    <property type="entry name" value="Glutaredoxin"/>
</dbReference>
<dbReference type="AlphaFoldDB" id="A0AB39UW25"/>
<proteinExistence type="predicted"/>
<dbReference type="CDD" id="cd02976">
    <property type="entry name" value="NrdH"/>
    <property type="match status" value="1"/>
</dbReference>
<dbReference type="GO" id="GO:0009055">
    <property type="term" value="F:electron transfer activity"/>
    <property type="evidence" value="ECO:0007669"/>
    <property type="project" value="TreeGrafter"/>
</dbReference>
<dbReference type="InterPro" id="IPR036249">
    <property type="entry name" value="Thioredoxin-like_sf"/>
</dbReference>
<gene>
    <name evidence="3" type="ORF">AAIA72_14730</name>
</gene>
<sequence>MASKAGTTPRSGIRTTGWIALLLIFLGVAPFRIAVAAEAEASPPQKVYIFSAPACIYCYVAKRTFDKYGIPYEEFDISTSEAARNYFIKLGGQGTPLLIVNGKRMQGFDEQRFWALYGPPPSRPAEVSETDRKAGNDQPK</sequence>
<dbReference type="PROSITE" id="PS51354">
    <property type="entry name" value="GLUTAREDOXIN_2"/>
    <property type="match status" value="1"/>
</dbReference>
<accession>A0AB39UW25</accession>
<protein>
    <submittedName>
        <fullName evidence="3">Glutaredoxin domain-containing protein</fullName>
    </submittedName>
</protein>
<dbReference type="SUPFAM" id="SSF52833">
    <property type="entry name" value="Thioredoxin-like"/>
    <property type="match status" value="1"/>
</dbReference>
<evidence type="ECO:0000256" key="1">
    <source>
        <dbReference type="SAM" id="MobiDB-lite"/>
    </source>
</evidence>
<feature type="region of interest" description="Disordered" evidence="1">
    <location>
        <begin position="117"/>
        <end position="140"/>
    </location>
</feature>
<dbReference type="Gene3D" id="3.40.30.10">
    <property type="entry name" value="Glutaredoxin"/>
    <property type="match status" value="1"/>
</dbReference>
<dbReference type="EMBL" id="CP154858">
    <property type="protein sequence ID" value="XDT72035.1"/>
    <property type="molecule type" value="Genomic_DNA"/>
</dbReference>
<dbReference type="InterPro" id="IPR051548">
    <property type="entry name" value="Grx-like_ET"/>
</dbReference>
<feature type="domain" description="Glutaredoxin" evidence="2">
    <location>
        <begin position="47"/>
        <end position="103"/>
    </location>
</feature>
<organism evidence="3">
    <name type="scientific">Thermohahella caldifontis</name>
    <dbReference type="NCBI Taxonomy" id="3142973"/>
    <lineage>
        <taxon>Bacteria</taxon>
        <taxon>Pseudomonadati</taxon>
        <taxon>Pseudomonadota</taxon>
        <taxon>Gammaproteobacteria</taxon>
        <taxon>Oceanospirillales</taxon>
        <taxon>Hahellaceae</taxon>
        <taxon>Thermohahella</taxon>
    </lineage>
</organism>
<evidence type="ECO:0000313" key="3">
    <source>
        <dbReference type="EMBL" id="XDT72035.1"/>
    </source>
</evidence>
<dbReference type="PANTHER" id="PTHR34386:SF1">
    <property type="entry name" value="GLUTAREDOXIN-LIKE PROTEIN NRDH"/>
    <property type="match status" value="1"/>
</dbReference>
<feature type="compositionally biased region" description="Basic and acidic residues" evidence="1">
    <location>
        <begin position="129"/>
        <end position="140"/>
    </location>
</feature>
<dbReference type="RefSeq" id="WP_369601056.1">
    <property type="nucleotide sequence ID" value="NZ_CP154858.1"/>
</dbReference>
<dbReference type="KEGG" id="tcd:AAIA72_14730"/>
<name>A0AB39UW25_9GAMM</name>